<gene>
    <name evidence="1" type="ORF">NTEN_LOCUS8276</name>
</gene>
<keyword evidence="2" id="KW-1185">Reference proteome</keyword>
<name>A0A6H5GLJ3_9HEMI</name>
<dbReference type="EMBL" id="CADCXU010012416">
    <property type="protein sequence ID" value="CAB0002489.1"/>
    <property type="molecule type" value="Genomic_DNA"/>
</dbReference>
<proteinExistence type="predicted"/>
<organism evidence="1 2">
    <name type="scientific">Nesidiocoris tenuis</name>
    <dbReference type="NCBI Taxonomy" id="355587"/>
    <lineage>
        <taxon>Eukaryota</taxon>
        <taxon>Metazoa</taxon>
        <taxon>Ecdysozoa</taxon>
        <taxon>Arthropoda</taxon>
        <taxon>Hexapoda</taxon>
        <taxon>Insecta</taxon>
        <taxon>Pterygota</taxon>
        <taxon>Neoptera</taxon>
        <taxon>Paraneoptera</taxon>
        <taxon>Hemiptera</taxon>
        <taxon>Heteroptera</taxon>
        <taxon>Panheteroptera</taxon>
        <taxon>Cimicomorpha</taxon>
        <taxon>Miridae</taxon>
        <taxon>Dicyphina</taxon>
        <taxon>Nesidiocoris</taxon>
    </lineage>
</organism>
<dbReference type="AlphaFoldDB" id="A0A6H5GLJ3"/>
<dbReference type="Proteomes" id="UP000479000">
    <property type="component" value="Unassembled WGS sequence"/>
</dbReference>
<reference evidence="1 2" key="1">
    <citation type="submission" date="2020-02" db="EMBL/GenBank/DDBJ databases">
        <authorList>
            <person name="Ferguson B K."/>
        </authorList>
    </citation>
    <scope>NUCLEOTIDE SEQUENCE [LARGE SCALE GENOMIC DNA]</scope>
</reference>
<sequence length="118" mass="13490">MKLSSSQEPRKKVKRTFPVLSIRFNIQAPPMSCKQRLQMEIVCSAHSVQHDREVAILHAIDYSDSCVMLFLFSHVSGQAACHHGPPADVCCRRLHNRQLHIRSSQSRTETGMVHQRNE</sequence>
<evidence type="ECO:0000313" key="1">
    <source>
        <dbReference type="EMBL" id="CAB0002489.1"/>
    </source>
</evidence>
<feature type="non-terminal residue" evidence="1">
    <location>
        <position position="118"/>
    </location>
</feature>
<protein>
    <submittedName>
        <fullName evidence="1">Uncharacterized protein</fullName>
    </submittedName>
</protein>
<evidence type="ECO:0000313" key="2">
    <source>
        <dbReference type="Proteomes" id="UP000479000"/>
    </source>
</evidence>
<accession>A0A6H5GLJ3</accession>